<keyword evidence="1 3" id="KW-0378">Hydrolase</keyword>
<dbReference type="GO" id="GO:0004553">
    <property type="term" value="F:hydrolase activity, hydrolyzing O-glycosyl compounds"/>
    <property type="evidence" value="ECO:0007669"/>
    <property type="project" value="InterPro"/>
</dbReference>
<gene>
    <name evidence="6" type="ORF">E8A74_39070</name>
</gene>
<sequence>MIQVDVLVRRAGVLGACALLLLMGAPGCDPGGASSPPPATIDPEDMGSDEDVGAGDLGPTPVEIHGQLEVTGTELRDQNGERVQLKGPSSMWLNWENEGFAQNLEALRWMRNNWRATVTRAAMGVEPDGAYLTNPDKARGQVEQIVENAIAAGVYVIIDWHDHNAHQHKDQAVQFFSEMAAKYGDKPNVIYEPFNEPLDLDWQSTLKPYHEAVIAAIRAKDPDNVIVLGTPNWSQDVDRAAASPVEGTNLLYTLHFYACTHTDSLRSKAEGARAKGLPLFVTEWGATHADGGTDGLVCADAARLWHEWMNTHGIGWTAWKLDNCGQDSSCILAPHAPVAGGWTSTYLKGHGVFVRARMQGD</sequence>
<evidence type="ECO:0000256" key="4">
    <source>
        <dbReference type="SAM" id="MobiDB-lite"/>
    </source>
</evidence>
<evidence type="ECO:0000313" key="7">
    <source>
        <dbReference type="Proteomes" id="UP000309215"/>
    </source>
</evidence>
<dbReference type="SUPFAM" id="SSF51445">
    <property type="entry name" value="(Trans)glycosidases"/>
    <property type="match status" value="1"/>
</dbReference>
<dbReference type="RefSeq" id="WP_136934203.1">
    <property type="nucleotide sequence ID" value="NZ_SSMQ01000060.1"/>
</dbReference>
<comment type="caution">
    <text evidence="6">The sequence shown here is derived from an EMBL/GenBank/DDBJ whole genome shotgun (WGS) entry which is preliminary data.</text>
</comment>
<dbReference type="OrthoDB" id="9800955at2"/>
<dbReference type="Proteomes" id="UP000309215">
    <property type="component" value="Unassembled WGS sequence"/>
</dbReference>
<accession>A0A4U1IX78</accession>
<organism evidence="6 7">
    <name type="scientific">Polyangium fumosum</name>
    <dbReference type="NCBI Taxonomy" id="889272"/>
    <lineage>
        <taxon>Bacteria</taxon>
        <taxon>Pseudomonadati</taxon>
        <taxon>Myxococcota</taxon>
        <taxon>Polyangia</taxon>
        <taxon>Polyangiales</taxon>
        <taxon>Polyangiaceae</taxon>
        <taxon>Polyangium</taxon>
    </lineage>
</organism>
<feature type="region of interest" description="Disordered" evidence="4">
    <location>
        <begin position="31"/>
        <end position="60"/>
    </location>
</feature>
<evidence type="ECO:0000256" key="3">
    <source>
        <dbReference type="RuleBase" id="RU361153"/>
    </source>
</evidence>
<dbReference type="Gene3D" id="3.20.20.80">
    <property type="entry name" value="Glycosidases"/>
    <property type="match status" value="1"/>
</dbReference>
<keyword evidence="2 3" id="KW-0326">Glycosidase</keyword>
<feature type="domain" description="Glycoside hydrolase family 5" evidence="5">
    <location>
        <begin position="77"/>
        <end position="323"/>
    </location>
</feature>
<dbReference type="PANTHER" id="PTHR34142:SF1">
    <property type="entry name" value="GLYCOSIDE HYDROLASE FAMILY 5 DOMAIN-CONTAINING PROTEIN"/>
    <property type="match status" value="1"/>
</dbReference>
<keyword evidence="7" id="KW-1185">Reference proteome</keyword>
<dbReference type="InterPro" id="IPR001547">
    <property type="entry name" value="Glyco_hydro_5"/>
</dbReference>
<evidence type="ECO:0000256" key="1">
    <source>
        <dbReference type="ARBA" id="ARBA00022801"/>
    </source>
</evidence>
<evidence type="ECO:0000313" key="6">
    <source>
        <dbReference type="EMBL" id="TKC99140.1"/>
    </source>
</evidence>
<dbReference type="PANTHER" id="PTHR34142">
    <property type="entry name" value="ENDO-BETA-1,4-GLUCANASE A"/>
    <property type="match status" value="1"/>
</dbReference>
<dbReference type="InterPro" id="IPR017853">
    <property type="entry name" value="GH"/>
</dbReference>
<dbReference type="Pfam" id="PF00150">
    <property type="entry name" value="Cellulase"/>
    <property type="match status" value="1"/>
</dbReference>
<evidence type="ECO:0000256" key="2">
    <source>
        <dbReference type="ARBA" id="ARBA00023295"/>
    </source>
</evidence>
<evidence type="ECO:0000259" key="5">
    <source>
        <dbReference type="Pfam" id="PF00150"/>
    </source>
</evidence>
<protein>
    <submittedName>
        <fullName evidence="6">Glycoside hydrolase family 5 protein</fullName>
    </submittedName>
</protein>
<comment type="similarity">
    <text evidence="3">Belongs to the glycosyl hydrolase 5 (cellulase A) family.</text>
</comment>
<name>A0A4U1IX78_9BACT</name>
<feature type="compositionally biased region" description="Acidic residues" evidence="4">
    <location>
        <begin position="42"/>
        <end position="53"/>
    </location>
</feature>
<proteinExistence type="inferred from homology"/>
<dbReference type="AlphaFoldDB" id="A0A4U1IX78"/>
<dbReference type="EMBL" id="SSMQ01000060">
    <property type="protein sequence ID" value="TKC99140.1"/>
    <property type="molecule type" value="Genomic_DNA"/>
</dbReference>
<reference evidence="6 7" key="1">
    <citation type="submission" date="2019-04" db="EMBL/GenBank/DDBJ databases">
        <authorList>
            <person name="Li Y."/>
            <person name="Wang J."/>
        </authorList>
    </citation>
    <scope>NUCLEOTIDE SEQUENCE [LARGE SCALE GENOMIC DNA]</scope>
    <source>
        <strain evidence="6 7">DSM 14668</strain>
    </source>
</reference>
<dbReference type="GO" id="GO:0000272">
    <property type="term" value="P:polysaccharide catabolic process"/>
    <property type="evidence" value="ECO:0007669"/>
    <property type="project" value="InterPro"/>
</dbReference>